<dbReference type="AlphaFoldDB" id="A0A845UWE3"/>
<dbReference type="GO" id="GO:1990063">
    <property type="term" value="C:Bam protein complex"/>
    <property type="evidence" value="ECO:0007669"/>
    <property type="project" value="TreeGrafter"/>
</dbReference>
<dbReference type="PANTHER" id="PTHR37423">
    <property type="entry name" value="SOLUBLE LYTIC MUREIN TRANSGLYCOSYLASE-RELATED"/>
    <property type="match status" value="1"/>
</dbReference>
<comment type="similarity">
    <text evidence="6">Belongs to the BamD family.</text>
</comment>
<evidence type="ECO:0000256" key="2">
    <source>
        <dbReference type="ARBA" id="ARBA00023136"/>
    </source>
</evidence>
<dbReference type="PANTHER" id="PTHR37423:SF1">
    <property type="entry name" value="OUTER MEMBRANE PROTEIN ASSEMBLY FACTOR BAMD"/>
    <property type="match status" value="1"/>
</dbReference>
<dbReference type="Proteomes" id="UP000484885">
    <property type="component" value="Unassembled WGS sequence"/>
</dbReference>
<evidence type="ECO:0000256" key="4">
    <source>
        <dbReference type="ARBA" id="ARBA00023237"/>
    </source>
</evidence>
<dbReference type="CDD" id="cd15830">
    <property type="entry name" value="BamD"/>
    <property type="match status" value="1"/>
</dbReference>
<evidence type="ECO:0000256" key="5">
    <source>
        <dbReference type="ARBA" id="ARBA00023288"/>
    </source>
</evidence>
<dbReference type="Gene3D" id="1.25.40.10">
    <property type="entry name" value="Tetratricopeptide repeat domain"/>
    <property type="match status" value="1"/>
</dbReference>
<evidence type="ECO:0000256" key="6">
    <source>
        <dbReference type="HAMAP-Rule" id="MF_00922"/>
    </source>
</evidence>
<keyword evidence="3" id="KW-0564">Palmitate</keyword>
<dbReference type="InterPro" id="IPR011990">
    <property type="entry name" value="TPR-like_helical_dom_sf"/>
</dbReference>
<accession>A0A845UWE3</accession>
<keyword evidence="9" id="KW-1185">Reference proteome</keyword>
<keyword evidence="4 6" id="KW-0998">Cell outer membrane</keyword>
<dbReference type="GO" id="GO:0051205">
    <property type="term" value="P:protein insertion into membrane"/>
    <property type="evidence" value="ECO:0007669"/>
    <property type="project" value="UniProtKB-UniRule"/>
</dbReference>
<evidence type="ECO:0000256" key="3">
    <source>
        <dbReference type="ARBA" id="ARBA00023139"/>
    </source>
</evidence>
<dbReference type="Pfam" id="PF13525">
    <property type="entry name" value="YfiO"/>
    <property type="match status" value="1"/>
</dbReference>
<dbReference type="InterPro" id="IPR017689">
    <property type="entry name" value="BamD"/>
</dbReference>
<keyword evidence="2 6" id="KW-0472">Membrane</keyword>
<dbReference type="EMBL" id="JAAGSC010000034">
    <property type="protein sequence ID" value="NDY94918.1"/>
    <property type="molecule type" value="Genomic_DNA"/>
</dbReference>
<proteinExistence type="inferred from homology"/>
<comment type="function">
    <text evidence="6">Part of the outer membrane protein assembly complex, which is involved in assembly and insertion of beta-barrel proteins into the outer membrane.</text>
</comment>
<evidence type="ECO:0000256" key="1">
    <source>
        <dbReference type="ARBA" id="ARBA00022729"/>
    </source>
</evidence>
<dbReference type="InterPro" id="IPR039565">
    <property type="entry name" value="BamD-like"/>
</dbReference>
<dbReference type="NCBIfam" id="TIGR03302">
    <property type="entry name" value="OM_YfiO"/>
    <property type="match status" value="1"/>
</dbReference>
<feature type="domain" description="Outer membrane lipoprotein BamD-like" evidence="7">
    <location>
        <begin position="24"/>
        <end position="226"/>
    </location>
</feature>
<dbReference type="HAMAP" id="MF_00922">
    <property type="entry name" value="OM_assembly_BamD"/>
    <property type="match status" value="1"/>
</dbReference>
<protein>
    <recommendedName>
        <fullName evidence="6">Outer membrane protein assembly factor BamD</fullName>
    </recommendedName>
</protein>
<dbReference type="GO" id="GO:0043165">
    <property type="term" value="P:Gram-negative-bacterium-type cell outer membrane assembly"/>
    <property type="evidence" value="ECO:0007669"/>
    <property type="project" value="UniProtKB-UniRule"/>
</dbReference>
<dbReference type="RefSeq" id="WP_164210331.1">
    <property type="nucleotide sequence ID" value="NZ_JAAGSC010000034.1"/>
</dbReference>
<keyword evidence="5" id="KW-0449">Lipoprotein</keyword>
<comment type="subunit">
    <text evidence="6">Part of the Bam complex.</text>
</comment>
<comment type="subcellular location">
    <subcellularLocation>
        <location evidence="6">Cell outer membrane</location>
    </subcellularLocation>
</comment>
<name>A0A845UWE3_9GAMM</name>
<sequence length="254" mass="30095">MLALLVLALATGCNRETREDERGAEELYAEAQRALTARNYSNAIELYRQLTIRFPFGRHAEQSQLDMAYAMHRAGQPERALTTLDRFIRTYPTHPNVDYAWYLKGLVHYEEAMGFLRRLFPDQVVDRDQQSARRSFSDFRELIQRYPQSRYVADARQRMVFLRNVMADYEIEVGEYYFRRGAYVAAINRARYTIEHYPGAPANVDALQLLERSYERLELEQLAEDTRDVLEYNYADLLDESERESFLQRLWPFD</sequence>
<reference evidence="8 9" key="1">
    <citation type="submission" date="2020-02" db="EMBL/GenBank/DDBJ databases">
        <authorList>
            <person name="Zhang X.-Y."/>
        </authorList>
    </citation>
    <scope>NUCLEOTIDE SEQUENCE [LARGE SCALE GENOMIC DNA]</scope>
    <source>
        <strain evidence="8 9">C33</strain>
    </source>
</reference>
<evidence type="ECO:0000259" key="7">
    <source>
        <dbReference type="Pfam" id="PF13525"/>
    </source>
</evidence>
<evidence type="ECO:0000313" key="9">
    <source>
        <dbReference type="Proteomes" id="UP000484885"/>
    </source>
</evidence>
<keyword evidence="1 6" id="KW-0732">Signal</keyword>
<evidence type="ECO:0000313" key="8">
    <source>
        <dbReference type="EMBL" id="NDY94918.1"/>
    </source>
</evidence>
<comment type="caution">
    <text evidence="8">The sequence shown here is derived from an EMBL/GenBank/DDBJ whole genome shotgun (WGS) entry which is preliminary data.</text>
</comment>
<gene>
    <name evidence="6" type="primary">bamD</name>
    <name evidence="8" type="ORF">G3I74_04160</name>
</gene>
<dbReference type="SUPFAM" id="SSF48452">
    <property type="entry name" value="TPR-like"/>
    <property type="match status" value="1"/>
</dbReference>
<organism evidence="8 9">
    <name type="scientific">Wenzhouxiangella limi</name>
    <dbReference type="NCBI Taxonomy" id="2707351"/>
    <lineage>
        <taxon>Bacteria</taxon>
        <taxon>Pseudomonadati</taxon>
        <taxon>Pseudomonadota</taxon>
        <taxon>Gammaproteobacteria</taxon>
        <taxon>Chromatiales</taxon>
        <taxon>Wenzhouxiangellaceae</taxon>
        <taxon>Wenzhouxiangella</taxon>
    </lineage>
</organism>